<reference evidence="2" key="1">
    <citation type="journal article" date="2019" name="Int. J. Syst. Evol. Microbiol.">
        <title>The Global Catalogue of Microorganisms (GCM) 10K type strain sequencing project: providing services to taxonomists for standard genome sequencing and annotation.</title>
        <authorList>
            <consortium name="The Broad Institute Genomics Platform"/>
            <consortium name="The Broad Institute Genome Sequencing Center for Infectious Disease"/>
            <person name="Wu L."/>
            <person name="Ma J."/>
        </authorList>
    </citation>
    <scope>NUCLEOTIDE SEQUENCE [LARGE SCALE GENOMIC DNA]</scope>
    <source>
        <strain evidence="2">KCTC 52039</strain>
    </source>
</reference>
<accession>A0ABV7J5U7</accession>
<dbReference type="Proteomes" id="UP001595547">
    <property type="component" value="Unassembled WGS sequence"/>
</dbReference>
<dbReference type="RefSeq" id="WP_380074346.1">
    <property type="nucleotide sequence ID" value="NZ_JBHRTO010000002.1"/>
</dbReference>
<protein>
    <submittedName>
        <fullName evidence="1">Uncharacterized protein</fullName>
    </submittedName>
</protein>
<evidence type="ECO:0000313" key="1">
    <source>
        <dbReference type="EMBL" id="MFC3182684.1"/>
    </source>
</evidence>
<evidence type="ECO:0000313" key="2">
    <source>
        <dbReference type="Proteomes" id="UP001595547"/>
    </source>
</evidence>
<organism evidence="1 2">
    <name type="scientific">Cypionkella sinensis</name>
    <dbReference type="NCBI Taxonomy" id="1756043"/>
    <lineage>
        <taxon>Bacteria</taxon>
        <taxon>Pseudomonadati</taxon>
        <taxon>Pseudomonadota</taxon>
        <taxon>Alphaproteobacteria</taxon>
        <taxon>Rhodobacterales</taxon>
        <taxon>Paracoccaceae</taxon>
        <taxon>Cypionkella</taxon>
    </lineage>
</organism>
<proteinExistence type="predicted"/>
<gene>
    <name evidence="1" type="ORF">ACFOGH_16930</name>
</gene>
<sequence length="203" mass="21079">MNKAITQGLVLMPPPFSAGLALWSREDGLSGQGSYLGQPNAAYVPADQDFAGCLELQKTSAVQKLRCFQSIPCQPGLYLRVTARVKAISGALPTVRIAGWAGSGSGSNVSSADQQGPDIALTSYGTVVTVSAIVGSGNRPGVDMVWGTAPAFGHFGIDLTGPTGGVVRIDDITIEDVTDVFHSEMFDWVDVRDYGAVGDGVTG</sequence>
<keyword evidence="2" id="KW-1185">Reference proteome</keyword>
<comment type="caution">
    <text evidence="1">The sequence shown here is derived from an EMBL/GenBank/DDBJ whole genome shotgun (WGS) entry which is preliminary data.</text>
</comment>
<name>A0ABV7J5U7_9RHOB</name>
<dbReference type="EMBL" id="JBHRTO010000002">
    <property type="protein sequence ID" value="MFC3182684.1"/>
    <property type="molecule type" value="Genomic_DNA"/>
</dbReference>